<dbReference type="InterPro" id="IPR000064">
    <property type="entry name" value="NLP_P60_dom"/>
</dbReference>
<organism evidence="8 9">
    <name type="scientific">Sebaldella termitidis (strain ATCC 33386 / NCTC 11300)</name>
    <dbReference type="NCBI Taxonomy" id="526218"/>
    <lineage>
        <taxon>Bacteria</taxon>
        <taxon>Fusobacteriati</taxon>
        <taxon>Fusobacteriota</taxon>
        <taxon>Fusobacteriia</taxon>
        <taxon>Fusobacteriales</taxon>
        <taxon>Leptotrichiaceae</taxon>
        <taxon>Sebaldella</taxon>
    </lineage>
</organism>
<dbReference type="Gene3D" id="3.90.1720.10">
    <property type="entry name" value="endopeptidase domain like (from Nostoc punctiforme)"/>
    <property type="match status" value="1"/>
</dbReference>
<dbReference type="GO" id="GO:0006508">
    <property type="term" value="P:proteolysis"/>
    <property type="evidence" value="ECO:0007669"/>
    <property type="project" value="UniProtKB-KW"/>
</dbReference>
<dbReference type="AlphaFoldDB" id="D1ANZ4"/>
<name>D1ANZ4_SEBTE</name>
<protein>
    <submittedName>
        <fullName evidence="8">NLP/P60 protein</fullName>
    </submittedName>
</protein>
<dbReference type="PANTHER" id="PTHR47360">
    <property type="entry name" value="MUREIN DD-ENDOPEPTIDASE MEPS/MUREIN LD-CARBOXYPEPTIDASE"/>
    <property type="match status" value="1"/>
</dbReference>
<evidence type="ECO:0000256" key="1">
    <source>
        <dbReference type="ARBA" id="ARBA00007074"/>
    </source>
</evidence>
<keyword evidence="9" id="KW-1185">Reference proteome</keyword>
<feature type="domain" description="NlpC/P60" evidence="7">
    <location>
        <begin position="78"/>
        <end position="199"/>
    </location>
</feature>
<gene>
    <name evidence="8" type="ordered locus">Sterm_0595</name>
</gene>
<dbReference type="eggNOG" id="COG0791">
    <property type="taxonomic scope" value="Bacteria"/>
</dbReference>
<evidence type="ECO:0000256" key="2">
    <source>
        <dbReference type="ARBA" id="ARBA00022670"/>
    </source>
</evidence>
<keyword evidence="4" id="KW-0378">Hydrolase</keyword>
<evidence type="ECO:0000256" key="4">
    <source>
        <dbReference type="ARBA" id="ARBA00022801"/>
    </source>
</evidence>
<dbReference type="InterPro" id="IPR038765">
    <property type="entry name" value="Papain-like_cys_pep_sf"/>
</dbReference>
<sequence>MRKFFIFSATLFIFCFFIGTSAKTTSSSTKKSTAAGDPGVYDSEYVHDEKVITKKVTQLKDDQQVILMSGTFDQLNDIIVENELLKSFENWRGTRYSWGGDSKSGIDCSALTRRVYREVFEFELPRVSVDQAQRGVHISKSELRPGDILFFRPENRVNHTAVYVGNSLFINASSSQGVVLSSLENKYWGKYFKYGVRIAEK</sequence>
<dbReference type="Pfam" id="PF00877">
    <property type="entry name" value="NLPC_P60"/>
    <property type="match status" value="1"/>
</dbReference>
<evidence type="ECO:0000256" key="3">
    <source>
        <dbReference type="ARBA" id="ARBA00022729"/>
    </source>
</evidence>
<keyword evidence="3 6" id="KW-0732">Signal</keyword>
<reference evidence="9" key="1">
    <citation type="submission" date="2009-09" db="EMBL/GenBank/DDBJ databases">
        <title>The complete chromosome of Sebaldella termitidis ATCC 33386.</title>
        <authorList>
            <consortium name="US DOE Joint Genome Institute (JGI-PGF)"/>
            <person name="Lucas S."/>
            <person name="Copeland A."/>
            <person name="Lapidus A."/>
            <person name="Glavina del Rio T."/>
            <person name="Dalin E."/>
            <person name="Tice H."/>
            <person name="Bruce D."/>
            <person name="Goodwin L."/>
            <person name="Pitluck S."/>
            <person name="Kyrpides N."/>
            <person name="Mavromatis K."/>
            <person name="Ivanova N."/>
            <person name="Mikhailova N."/>
            <person name="Sims D."/>
            <person name="Meincke L."/>
            <person name="Brettin T."/>
            <person name="Detter J.C."/>
            <person name="Han C."/>
            <person name="Larimer F."/>
            <person name="Land M."/>
            <person name="Hauser L."/>
            <person name="Markowitz V."/>
            <person name="Cheng J.F."/>
            <person name="Hugenholtz P."/>
            <person name="Woyke T."/>
            <person name="Wu D."/>
            <person name="Eisen J.A."/>
        </authorList>
    </citation>
    <scope>NUCLEOTIDE SEQUENCE [LARGE SCALE GENOMIC DNA]</scope>
    <source>
        <strain evidence="9">ATCC 33386 / NCTC 11300</strain>
    </source>
</reference>
<dbReference type="PROSITE" id="PS51935">
    <property type="entry name" value="NLPC_P60"/>
    <property type="match status" value="1"/>
</dbReference>
<dbReference type="EMBL" id="CP001739">
    <property type="protein sequence ID" value="ACZ07468.1"/>
    <property type="molecule type" value="Genomic_DNA"/>
</dbReference>
<evidence type="ECO:0000259" key="7">
    <source>
        <dbReference type="PROSITE" id="PS51935"/>
    </source>
</evidence>
<dbReference type="InterPro" id="IPR052062">
    <property type="entry name" value="Murein_DD/LD_carboxypeptidase"/>
</dbReference>
<feature type="chain" id="PRO_5003020340" evidence="6">
    <location>
        <begin position="23"/>
        <end position="201"/>
    </location>
</feature>
<evidence type="ECO:0000313" key="9">
    <source>
        <dbReference type="Proteomes" id="UP000000845"/>
    </source>
</evidence>
<dbReference type="STRING" id="526218.Sterm_0595"/>
<feature type="signal peptide" evidence="6">
    <location>
        <begin position="1"/>
        <end position="22"/>
    </location>
</feature>
<dbReference type="GO" id="GO:0008234">
    <property type="term" value="F:cysteine-type peptidase activity"/>
    <property type="evidence" value="ECO:0007669"/>
    <property type="project" value="UniProtKB-KW"/>
</dbReference>
<accession>D1ANZ4</accession>
<dbReference type="RefSeq" id="WP_012860064.1">
    <property type="nucleotide sequence ID" value="NC_013517.1"/>
</dbReference>
<proteinExistence type="inferred from homology"/>
<evidence type="ECO:0000256" key="6">
    <source>
        <dbReference type="SAM" id="SignalP"/>
    </source>
</evidence>
<keyword evidence="2" id="KW-0645">Protease</keyword>
<evidence type="ECO:0000256" key="5">
    <source>
        <dbReference type="ARBA" id="ARBA00022807"/>
    </source>
</evidence>
<evidence type="ECO:0000313" key="8">
    <source>
        <dbReference type="EMBL" id="ACZ07468.1"/>
    </source>
</evidence>
<dbReference type="SUPFAM" id="SSF54001">
    <property type="entry name" value="Cysteine proteinases"/>
    <property type="match status" value="1"/>
</dbReference>
<dbReference type="PANTHER" id="PTHR47360:SF1">
    <property type="entry name" value="ENDOPEPTIDASE NLPC-RELATED"/>
    <property type="match status" value="1"/>
</dbReference>
<dbReference type="HOGENOM" id="CLU_016043_5_0_0"/>
<reference evidence="8 9" key="2">
    <citation type="journal article" date="2010" name="Stand. Genomic Sci.">
        <title>Complete genome sequence of Sebaldella termitidis type strain (NCTC 11300).</title>
        <authorList>
            <person name="Harmon-Smith M."/>
            <person name="Celia L."/>
            <person name="Chertkov O."/>
            <person name="Lapidus A."/>
            <person name="Copeland A."/>
            <person name="Glavina Del Rio T."/>
            <person name="Nolan M."/>
            <person name="Lucas S."/>
            <person name="Tice H."/>
            <person name="Cheng J.F."/>
            <person name="Han C."/>
            <person name="Detter J.C."/>
            <person name="Bruce D."/>
            <person name="Goodwin L."/>
            <person name="Pitluck S."/>
            <person name="Pati A."/>
            <person name="Liolios K."/>
            <person name="Ivanova N."/>
            <person name="Mavromatis K."/>
            <person name="Mikhailova N."/>
            <person name="Chen A."/>
            <person name="Palaniappan K."/>
            <person name="Land M."/>
            <person name="Hauser L."/>
            <person name="Chang Y.J."/>
            <person name="Jeffries C.D."/>
            <person name="Brettin T."/>
            <person name="Goker M."/>
            <person name="Beck B."/>
            <person name="Bristow J."/>
            <person name="Eisen J.A."/>
            <person name="Markowitz V."/>
            <person name="Hugenholtz P."/>
            <person name="Kyrpides N.C."/>
            <person name="Klenk H.P."/>
            <person name="Chen F."/>
        </authorList>
    </citation>
    <scope>NUCLEOTIDE SEQUENCE [LARGE SCALE GENOMIC DNA]</scope>
    <source>
        <strain evidence="9">ATCC 33386 / NCTC 11300</strain>
    </source>
</reference>
<dbReference type="Proteomes" id="UP000000845">
    <property type="component" value="Chromosome"/>
</dbReference>
<keyword evidence="5" id="KW-0788">Thiol protease</keyword>
<comment type="similarity">
    <text evidence="1">Belongs to the peptidase C40 family.</text>
</comment>
<dbReference type="KEGG" id="str:Sterm_0595"/>